<organism evidence="1 2">
    <name type="scientific">Geodermatophilus obscurus (strain ATCC 25078 / DSM 43160 / JCM 3152 / CCUG 61914 / KCC A-0152 / KCTC 9177 / NBRC 13315 / NRRL B-3577 / G-20)</name>
    <dbReference type="NCBI Taxonomy" id="526225"/>
    <lineage>
        <taxon>Bacteria</taxon>
        <taxon>Bacillati</taxon>
        <taxon>Actinomycetota</taxon>
        <taxon>Actinomycetes</taxon>
        <taxon>Geodermatophilales</taxon>
        <taxon>Geodermatophilaceae</taxon>
        <taxon>Geodermatophilus</taxon>
    </lineage>
</organism>
<dbReference type="STRING" id="526225.Gobs_1175"/>
<name>D2SAJ8_GEOOG</name>
<accession>D2SAJ8</accession>
<reference evidence="2" key="2">
    <citation type="submission" date="2010-01" db="EMBL/GenBank/DDBJ databases">
        <title>The complete genome of Geodermatophilus obscurus DSM 43160.</title>
        <authorList>
            <consortium name="US DOE Joint Genome Institute (JGI-PGF)"/>
            <person name="Lucas S."/>
            <person name="Copeland A."/>
            <person name="Lapidus A."/>
            <person name="Glavina del Rio T."/>
            <person name="Dalin E."/>
            <person name="Tice H."/>
            <person name="Bruce D."/>
            <person name="Goodwin L."/>
            <person name="Pitluck S."/>
            <person name="Kyrpides N."/>
            <person name="Mavromatis K."/>
            <person name="Ivanova N."/>
            <person name="Munk A.C."/>
            <person name="Brettin T."/>
            <person name="Detter J.C."/>
            <person name="Han C."/>
            <person name="Larimer F."/>
            <person name="Land M."/>
            <person name="Hauser L."/>
            <person name="Markowitz V."/>
            <person name="Cheng J.-F."/>
            <person name="Hugenholtz P."/>
            <person name="Woyke T."/>
            <person name="Wu D."/>
            <person name="Jando M."/>
            <person name="Schneider S."/>
            <person name="Klenk H.-P."/>
            <person name="Eisen J.A."/>
        </authorList>
    </citation>
    <scope>NUCLEOTIDE SEQUENCE [LARGE SCALE GENOMIC DNA]</scope>
    <source>
        <strain evidence="2">ATCC 25078 / DSM 43160 / JCM 3152 / KCC A-0152 / KCTC 9177 / NBRC 13315 / NRRL B-3577 / G-20</strain>
    </source>
</reference>
<proteinExistence type="predicted"/>
<gene>
    <name evidence="1" type="ordered locus">Gobs_1175</name>
</gene>
<sequence>MTVQRWPCTGTYSGYSPLLAVPPTGRSTRGTGVLLAHWRNVQISELWHFGD</sequence>
<dbReference type="AlphaFoldDB" id="D2SAJ8"/>
<dbReference type="SUPFAM" id="SSF54427">
    <property type="entry name" value="NTF2-like"/>
    <property type="match status" value="1"/>
</dbReference>
<keyword evidence="2" id="KW-1185">Reference proteome</keyword>
<dbReference type="KEGG" id="gob:Gobs_1175"/>
<dbReference type="InterPro" id="IPR032710">
    <property type="entry name" value="NTF2-like_dom_sf"/>
</dbReference>
<evidence type="ECO:0000313" key="1">
    <source>
        <dbReference type="EMBL" id="ADB73927.1"/>
    </source>
</evidence>
<dbReference type="EMBL" id="CP001867">
    <property type="protein sequence ID" value="ADB73927.1"/>
    <property type="molecule type" value="Genomic_DNA"/>
</dbReference>
<dbReference type="Gene3D" id="3.10.450.50">
    <property type="match status" value="1"/>
</dbReference>
<evidence type="ECO:0000313" key="2">
    <source>
        <dbReference type="Proteomes" id="UP000001382"/>
    </source>
</evidence>
<reference evidence="1 2" key="1">
    <citation type="journal article" date="2010" name="Stand. Genomic Sci.">
        <title>Complete genome sequence of Geodermatophilus obscurus type strain (G-20).</title>
        <authorList>
            <person name="Ivanova N."/>
            <person name="Sikorski J."/>
            <person name="Jando M."/>
            <person name="Munk C."/>
            <person name="Lapidus A."/>
            <person name="Glavina Del Rio T."/>
            <person name="Copeland A."/>
            <person name="Tice H."/>
            <person name="Cheng J.-F."/>
            <person name="Lucas S."/>
            <person name="Chen F."/>
            <person name="Nolan M."/>
            <person name="Bruce D."/>
            <person name="Goodwin L."/>
            <person name="Pitluck S."/>
            <person name="Mavromatis K."/>
            <person name="Mikhailova N."/>
            <person name="Pati A."/>
            <person name="Chen A."/>
            <person name="Palaniappan K."/>
            <person name="Land M."/>
            <person name="Hauser L."/>
            <person name="Chang Y.-J."/>
            <person name="Jeffries C.D."/>
            <person name="Meincke L."/>
            <person name="Brettin T."/>
            <person name="Detter J.C."/>
            <person name="Detter J.C."/>
            <person name="Rohde M."/>
            <person name="Goeker M."/>
            <person name="Bristow J."/>
            <person name="Eisen J.A."/>
            <person name="Markowitz V."/>
            <person name="Hugenholtz P."/>
            <person name="Kyrpides N.C."/>
            <person name="Klenk H.-P."/>
        </authorList>
    </citation>
    <scope>NUCLEOTIDE SEQUENCE [LARGE SCALE GENOMIC DNA]</scope>
    <source>
        <strain evidence="2">ATCC 25078 / DSM 43160 / JCM 3152 / KCC A-0152 / KCTC 9177 / NBRC 13315 / NRRL B-3577 / G-20</strain>
    </source>
</reference>
<dbReference type="HOGENOM" id="CLU_3099259_0_0_11"/>
<protein>
    <submittedName>
        <fullName evidence="1">Uncharacterized protein</fullName>
    </submittedName>
</protein>
<dbReference type="Proteomes" id="UP000001382">
    <property type="component" value="Chromosome"/>
</dbReference>